<dbReference type="SMART" id="SM00848">
    <property type="entry name" value="Inhibitor_I29"/>
    <property type="match status" value="1"/>
</dbReference>
<keyword evidence="6" id="KW-1015">Disulfide bond</keyword>
<dbReference type="PROSITE" id="PS00640">
    <property type="entry name" value="THIOL_PROTEASE_ASN"/>
    <property type="match status" value="1"/>
</dbReference>
<keyword evidence="10" id="KW-1185">Reference proteome</keyword>
<dbReference type="SUPFAM" id="SSF54001">
    <property type="entry name" value="Cysteine proteinases"/>
    <property type="match status" value="1"/>
</dbReference>
<dbReference type="InterPro" id="IPR025660">
    <property type="entry name" value="Pept_his_AS"/>
</dbReference>
<dbReference type="InterPro" id="IPR038717">
    <property type="entry name" value="Tc1-like_DDE_dom"/>
</dbReference>
<accession>A0ABN9LKP9</accession>
<dbReference type="Pfam" id="PF00112">
    <property type="entry name" value="Peptidase_C1"/>
    <property type="match status" value="1"/>
</dbReference>
<dbReference type="Gene3D" id="3.30.420.10">
    <property type="entry name" value="Ribonuclease H-like superfamily/Ribonuclease H"/>
    <property type="match status" value="1"/>
</dbReference>
<dbReference type="Gene3D" id="3.90.70.10">
    <property type="entry name" value="Cysteine proteinases"/>
    <property type="match status" value="1"/>
</dbReference>
<dbReference type="SMART" id="SM00645">
    <property type="entry name" value="Pept_C1"/>
    <property type="match status" value="1"/>
</dbReference>
<dbReference type="InterPro" id="IPR013128">
    <property type="entry name" value="Peptidase_C1A"/>
</dbReference>
<dbReference type="PROSITE" id="PS00139">
    <property type="entry name" value="THIOL_PROTEASE_CYS"/>
    <property type="match status" value="1"/>
</dbReference>
<keyword evidence="3" id="KW-0378">Hydrolase</keyword>
<dbReference type="InterPro" id="IPR038765">
    <property type="entry name" value="Papain-like_cys_pep_sf"/>
</dbReference>
<proteinExistence type="inferred from homology"/>
<evidence type="ECO:0000256" key="6">
    <source>
        <dbReference type="ARBA" id="ARBA00023157"/>
    </source>
</evidence>
<evidence type="ECO:0000256" key="3">
    <source>
        <dbReference type="ARBA" id="ARBA00022801"/>
    </source>
</evidence>
<evidence type="ECO:0000313" key="9">
    <source>
        <dbReference type="EMBL" id="CAJ0940897.1"/>
    </source>
</evidence>
<evidence type="ECO:0000313" key="10">
    <source>
        <dbReference type="Proteomes" id="UP001176940"/>
    </source>
</evidence>
<feature type="domain" description="Cathepsin propeptide inhibitor" evidence="8">
    <location>
        <begin position="213"/>
        <end position="273"/>
    </location>
</feature>
<evidence type="ECO:0000259" key="8">
    <source>
        <dbReference type="SMART" id="SM00848"/>
    </source>
</evidence>
<dbReference type="InterPro" id="IPR000169">
    <property type="entry name" value="Pept_cys_AS"/>
</dbReference>
<comment type="caution">
    <text evidence="9">The sequence shown here is derived from an EMBL/GenBank/DDBJ whole genome shotgun (WGS) entry which is preliminary data.</text>
</comment>
<evidence type="ECO:0000256" key="2">
    <source>
        <dbReference type="ARBA" id="ARBA00022670"/>
    </source>
</evidence>
<dbReference type="InterPro" id="IPR025661">
    <property type="entry name" value="Pept_asp_AS"/>
</dbReference>
<dbReference type="EMBL" id="CAUEEQ010018460">
    <property type="protein sequence ID" value="CAJ0940897.1"/>
    <property type="molecule type" value="Genomic_DNA"/>
</dbReference>
<comment type="similarity">
    <text evidence="1">Belongs to the peptidase C1 family.</text>
</comment>
<evidence type="ECO:0000256" key="1">
    <source>
        <dbReference type="ARBA" id="ARBA00008455"/>
    </source>
</evidence>
<protein>
    <recommendedName>
        <fullName evidence="11">Cathepsin K</fullName>
    </recommendedName>
</protein>
<sequence>DGNQGKHRVTKRGPALSYPMFTLVTSIVGRWRAVCVTALQRPNSDAAAIRIVVGIAAASLSVTLQGQDDWLPLKENMNAAKYRDILDENLFQSALDLRLGQRFTFQKVNDPKHTAKITKEWLQNNSVTILDWPSQSPDLNPIDHLWRDLKMAVHQRSPSNLTELERLCKEEWQRIPKSSCRSPSAMFWVALVVVLLPLVRTSVYRDEMLDSDWELWKRTHSKQYNGQLDEIKRRHIWEKNLKFIINHNKEFSAGKYTYDLAMNHLGDMTSEEIVQTMTGLRVPSNHQSNNTYQEDRKARIPKYIDYRKKGYVTPVQNQGSCGSCWAFSSVGALEGQLMKKTGQLVSLSPQNLVDCDTDNYGCQGGYMTNAFGYVRDNNGIDSDASYPYIGQPVWKSCWMQGLQEIPKGDEKLLKRAVAQIGPVSVSIDASLPSFHFYSKGVYYDEHCDPEGVNHAVLAVGYGNIKGRKHWIIKNSWGEQWGRKGFILMAREKKNACGIASLASFPVM</sequence>
<dbReference type="PRINTS" id="PR00705">
    <property type="entry name" value="PAPAIN"/>
</dbReference>
<keyword evidence="2" id="KW-0645">Protease</keyword>
<feature type="domain" description="Peptidase C1A papain C-terminal" evidence="7">
    <location>
        <begin position="300"/>
        <end position="506"/>
    </location>
</feature>
<reference evidence="9" key="1">
    <citation type="submission" date="2023-07" db="EMBL/GenBank/DDBJ databases">
        <authorList>
            <person name="Stuckert A."/>
        </authorList>
    </citation>
    <scope>NUCLEOTIDE SEQUENCE</scope>
</reference>
<organism evidence="9 10">
    <name type="scientific">Ranitomeya imitator</name>
    <name type="common">mimic poison frog</name>
    <dbReference type="NCBI Taxonomy" id="111125"/>
    <lineage>
        <taxon>Eukaryota</taxon>
        <taxon>Metazoa</taxon>
        <taxon>Chordata</taxon>
        <taxon>Craniata</taxon>
        <taxon>Vertebrata</taxon>
        <taxon>Euteleostomi</taxon>
        <taxon>Amphibia</taxon>
        <taxon>Batrachia</taxon>
        <taxon>Anura</taxon>
        <taxon>Neobatrachia</taxon>
        <taxon>Hyloidea</taxon>
        <taxon>Dendrobatidae</taxon>
        <taxon>Dendrobatinae</taxon>
        <taxon>Ranitomeya</taxon>
    </lineage>
</organism>
<name>A0ABN9LKP9_9NEOB</name>
<dbReference type="InterPro" id="IPR000668">
    <property type="entry name" value="Peptidase_C1A_C"/>
</dbReference>
<keyword evidence="4" id="KW-0788">Thiol protease</keyword>
<dbReference type="InterPro" id="IPR039417">
    <property type="entry name" value="Peptidase_C1A_papain-like"/>
</dbReference>
<feature type="non-terminal residue" evidence="9">
    <location>
        <position position="1"/>
    </location>
</feature>
<dbReference type="CDD" id="cd02248">
    <property type="entry name" value="Peptidase_C1A"/>
    <property type="match status" value="1"/>
</dbReference>
<evidence type="ECO:0000256" key="5">
    <source>
        <dbReference type="ARBA" id="ARBA00023145"/>
    </source>
</evidence>
<dbReference type="Proteomes" id="UP001176940">
    <property type="component" value="Unassembled WGS sequence"/>
</dbReference>
<dbReference type="PROSITE" id="PS00639">
    <property type="entry name" value="THIOL_PROTEASE_HIS"/>
    <property type="match status" value="1"/>
</dbReference>
<evidence type="ECO:0000259" key="7">
    <source>
        <dbReference type="SMART" id="SM00645"/>
    </source>
</evidence>
<dbReference type="Pfam" id="PF13358">
    <property type="entry name" value="DDE_3"/>
    <property type="match status" value="1"/>
</dbReference>
<gene>
    <name evidence="9" type="ORF">RIMI_LOCUS9050393</name>
</gene>
<keyword evidence="5" id="KW-0865">Zymogen</keyword>
<evidence type="ECO:0008006" key="11">
    <source>
        <dbReference type="Google" id="ProtNLM"/>
    </source>
</evidence>
<evidence type="ECO:0000256" key="4">
    <source>
        <dbReference type="ARBA" id="ARBA00022807"/>
    </source>
</evidence>
<dbReference type="PANTHER" id="PTHR12411">
    <property type="entry name" value="CYSTEINE PROTEASE FAMILY C1-RELATED"/>
    <property type="match status" value="1"/>
</dbReference>
<dbReference type="Pfam" id="PF08246">
    <property type="entry name" value="Inhibitor_I29"/>
    <property type="match status" value="1"/>
</dbReference>
<dbReference type="InterPro" id="IPR013201">
    <property type="entry name" value="Prot_inhib_I29"/>
</dbReference>
<dbReference type="InterPro" id="IPR036397">
    <property type="entry name" value="RNaseH_sf"/>
</dbReference>